<evidence type="ECO:0000256" key="3">
    <source>
        <dbReference type="SAM" id="Phobius"/>
    </source>
</evidence>
<reference evidence="4 5" key="1">
    <citation type="journal article" date="2019" name="Sci. Rep.">
        <title>Comparative genomics of chytrid fungi reveal insights into the obligate biotrophic and pathogenic lifestyle of Synchytrium endobioticum.</title>
        <authorList>
            <person name="van de Vossenberg B.T.L.H."/>
            <person name="Warris S."/>
            <person name="Nguyen H.D.T."/>
            <person name="van Gent-Pelzer M.P.E."/>
            <person name="Joly D.L."/>
            <person name="van de Geest H.C."/>
            <person name="Bonants P.J.M."/>
            <person name="Smith D.S."/>
            <person name="Levesque C.A."/>
            <person name="van der Lee T.A.J."/>
        </authorList>
    </citation>
    <scope>NUCLEOTIDE SEQUENCE [LARGE SCALE GENOMIC DNA]</scope>
    <source>
        <strain evidence="4 5">JEL517</strain>
    </source>
</reference>
<evidence type="ECO:0000313" key="4">
    <source>
        <dbReference type="EMBL" id="TPX34527.1"/>
    </source>
</evidence>
<dbReference type="GO" id="GO:0020037">
    <property type="term" value="F:heme binding"/>
    <property type="evidence" value="ECO:0007669"/>
    <property type="project" value="InterPro"/>
</dbReference>
<gene>
    <name evidence="4" type="ORF">SmJEL517_g02921</name>
</gene>
<keyword evidence="2" id="KW-0479">Metal-binding</keyword>
<keyword evidence="3" id="KW-0472">Membrane</keyword>
<dbReference type="OrthoDB" id="1470350at2759"/>
<accession>A0A507C0C3</accession>
<dbReference type="PRINTS" id="PR00463">
    <property type="entry name" value="EP450I"/>
</dbReference>
<organism evidence="4 5">
    <name type="scientific">Synchytrium microbalum</name>
    <dbReference type="NCBI Taxonomy" id="1806994"/>
    <lineage>
        <taxon>Eukaryota</taxon>
        <taxon>Fungi</taxon>
        <taxon>Fungi incertae sedis</taxon>
        <taxon>Chytridiomycota</taxon>
        <taxon>Chytridiomycota incertae sedis</taxon>
        <taxon>Chytridiomycetes</taxon>
        <taxon>Synchytriales</taxon>
        <taxon>Synchytriaceae</taxon>
        <taxon>Synchytrium</taxon>
    </lineage>
</organism>
<dbReference type="EMBL" id="QEAO01000013">
    <property type="protein sequence ID" value="TPX34527.1"/>
    <property type="molecule type" value="Genomic_DNA"/>
</dbReference>
<evidence type="ECO:0008006" key="6">
    <source>
        <dbReference type="Google" id="ProtNLM"/>
    </source>
</evidence>
<keyword evidence="3" id="KW-0812">Transmembrane</keyword>
<keyword evidence="3" id="KW-1133">Transmembrane helix</keyword>
<dbReference type="InterPro" id="IPR036396">
    <property type="entry name" value="Cyt_P450_sf"/>
</dbReference>
<dbReference type="AlphaFoldDB" id="A0A507C0C3"/>
<dbReference type="GO" id="GO:0005506">
    <property type="term" value="F:iron ion binding"/>
    <property type="evidence" value="ECO:0007669"/>
    <property type="project" value="InterPro"/>
</dbReference>
<dbReference type="InterPro" id="IPR002401">
    <property type="entry name" value="Cyt_P450_E_grp-I"/>
</dbReference>
<dbReference type="GeneID" id="42004146"/>
<keyword evidence="5" id="KW-1185">Reference proteome</keyword>
<comment type="caution">
    <text evidence="4">The sequence shown here is derived from an EMBL/GenBank/DDBJ whole genome shotgun (WGS) entry which is preliminary data.</text>
</comment>
<evidence type="ECO:0000256" key="1">
    <source>
        <dbReference type="ARBA" id="ARBA00010617"/>
    </source>
</evidence>
<proteinExistence type="inferred from homology"/>
<dbReference type="Pfam" id="PF00067">
    <property type="entry name" value="p450"/>
    <property type="match status" value="1"/>
</dbReference>
<keyword evidence="2" id="KW-0349">Heme</keyword>
<keyword evidence="2" id="KW-0408">Iron</keyword>
<evidence type="ECO:0000313" key="5">
    <source>
        <dbReference type="Proteomes" id="UP000319731"/>
    </source>
</evidence>
<feature type="binding site" description="axial binding residue" evidence="2">
    <location>
        <position position="469"/>
    </location>
    <ligand>
        <name>heme</name>
        <dbReference type="ChEBI" id="CHEBI:30413"/>
    </ligand>
    <ligandPart>
        <name>Fe</name>
        <dbReference type="ChEBI" id="CHEBI:18248"/>
    </ligandPart>
</feature>
<dbReference type="Gene3D" id="1.10.630.10">
    <property type="entry name" value="Cytochrome P450"/>
    <property type="match status" value="1"/>
</dbReference>
<dbReference type="InterPro" id="IPR001128">
    <property type="entry name" value="Cyt_P450"/>
</dbReference>
<dbReference type="InterPro" id="IPR050121">
    <property type="entry name" value="Cytochrome_P450_monoxygenase"/>
</dbReference>
<evidence type="ECO:0000256" key="2">
    <source>
        <dbReference type="PIRSR" id="PIRSR602401-1"/>
    </source>
</evidence>
<dbReference type="PRINTS" id="PR00385">
    <property type="entry name" value="P450"/>
</dbReference>
<name>A0A507C0C3_9FUNG</name>
<feature type="transmembrane region" description="Helical" evidence="3">
    <location>
        <begin position="25"/>
        <end position="49"/>
    </location>
</feature>
<dbReference type="STRING" id="1806994.A0A507C0C3"/>
<dbReference type="PANTHER" id="PTHR24305">
    <property type="entry name" value="CYTOCHROME P450"/>
    <property type="match status" value="1"/>
</dbReference>
<dbReference type="Proteomes" id="UP000319731">
    <property type="component" value="Unassembled WGS sequence"/>
</dbReference>
<dbReference type="RefSeq" id="XP_031025247.1">
    <property type="nucleotide sequence ID" value="XM_031168849.1"/>
</dbReference>
<dbReference type="GO" id="GO:0016705">
    <property type="term" value="F:oxidoreductase activity, acting on paired donors, with incorporation or reduction of molecular oxygen"/>
    <property type="evidence" value="ECO:0007669"/>
    <property type="project" value="InterPro"/>
</dbReference>
<dbReference type="GO" id="GO:0004497">
    <property type="term" value="F:monooxygenase activity"/>
    <property type="evidence" value="ECO:0007669"/>
    <property type="project" value="InterPro"/>
</dbReference>
<dbReference type="PANTHER" id="PTHR24305:SF166">
    <property type="entry name" value="CYTOCHROME P450 12A4, MITOCHONDRIAL-RELATED"/>
    <property type="match status" value="1"/>
</dbReference>
<dbReference type="CDD" id="cd00302">
    <property type="entry name" value="cytochrome_P450"/>
    <property type="match status" value="1"/>
</dbReference>
<sequence length="529" mass="60026">MSGSAAMDMPEWIKALFAKIKNDRILLYTTIGLSATAITVGSVSGLVYLMTRSKHAKIPGPVSHPIHGNMDIKPYEPTRAAHEFFTAMFKRYGSPIIRIQNGLLANDFESLWISDATEARRVLTSKKQFIKADFFLRSSGIEHGLVSLSGAEHDRHRNLLKPALSTPHLTQICIAAADLTNDLVQIWMEKCEQGPVDVAPAFMSMATDVLGRVFFGYEFENVASLGDGVKHESTRAFIAAADHWNGLAGLRAMKSRWMYSYYKCTDKDVQYALAPIYALFKSLMDDKRKAKASGCPEKPEQEKDLLERLLSKDQEGQEKFSDIEIMEEMISFYIAGRETSGATMTWLFYELAHNPELIPKAQQEIDEIFAQDGAITYETIPKFKYLQRILKETLRLHTPLPQSQSRKALEDTEVAGQKVHAGTRVMVYLRAMHLNEQYWPEPYKFDPERFNQKPDDNTYMPFGAGVYMCIGQKVAETEILTVVAIILRHFDIELVPDQKFQTVQVITVRLRGGLMLKLTPRKNKRPVRE</sequence>
<dbReference type="SUPFAM" id="SSF48264">
    <property type="entry name" value="Cytochrome P450"/>
    <property type="match status" value="1"/>
</dbReference>
<protein>
    <recommendedName>
        <fullName evidence="6">Cytochrome P450</fullName>
    </recommendedName>
</protein>
<comment type="similarity">
    <text evidence="1">Belongs to the cytochrome P450 family.</text>
</comment>
<comment type="cofactor">
    <cofactor evidence="2">
        <name>heme</name>
        <dbReference type="ChEBI" id="CHEBI:30413"/>
    </cofactor>
</comment>